<keyword evidence="2" id="KW-0547">Nucleotide-binding</keyword>
<dbReference type="Gene3D" id="3.30.930.10">
    <property type="entry name" value="Bira Bifunctional Protein, Domain 2"/>
    <property type="match status" value="1"/>
</dbReference>
<dbReference type="GO" id="GO:0006432">
    <property type="term" value="P:phenylalanyl-tRNA aminoacylation"/>
    <property type="evidence" value="ECO:0007669"/>
    <property type="project" value="TreeGrafter"/>
</dbReference>
<feature type="domain" description="Phenylalanyl-tRNA synthetase" evidence="6">
    <location>
        <begin position="126"/>
        <end position="186"/>
    </location>
</feature>
<feature type="domain" description="Phenylalanyl-tRNA synthetase" evidence="6">
    <location>
        <begin position="226"/>
        <end position="282"/>
    </location>
</feature>
<dbReference type="Proteomes" id="UP000261500">
    <property type="component" value="Unplaced"/>
</dbReference>
<dbReference type="Pfam" id="PF01409">
    <property type="entry name" value="tRNA-synt_2d"/>
    <property type="match status" value="2"/>
</dbReference>
<evidence type="ECO:0000256" key="1">
    <source>
        <dbReference type="ARBA" id="ARBA00022598"/>
    </source>
</evidence>
<dbReference type="PANTHER" id="PTHR11538:SF41">
    <property type="entry name" value="PHENYLALANINE--TRNA LIGASE, MITOCHONDRIAL"/>
    <property type="match status" value="1"/>
</dbReference>
<sequence>MLGPSLFPCGRLRTRPLLRRLLSELWSAAGGPAPCRRLGTGGGTLQPVIGQDSIELLGHSYPRDDFTNITPKILAKVGFHLQNQPYHPLWLIKERIKAHFYSSYVGRWGNPLFSIHDNLSPVVTVEQNFDRTTMLRAHTSAHQRELVRSGLDAFLLAGDVYRRDEINASHYPVFHQMEGVRLFSDLELFSRVRGGDELSLFERGGRRTAQKQESHSLEAVKLVEFDLKTTLTRLVTHLFGPGEVRWVDCYFPFTHPSFEMEVRFQGDWMEVLGCGVMEQELLLSGQNSRLDPHDCSDHFLIHNLPGKPLHPVKVTLLTVYTHTHTHAHTHTHTHTHTHISVLIFTLSTLLTLSTSHTYPLRQCGSLPWKPLIHPPIPHQPHPQPASPLLHPPYTHTHTHTHFFSAAQRRQ</sequence>
<dbReference type="InterPro" id="IPR002319">
    <property type="entry name" value="Phenylalanyl-tRNA_Synthase"/>
</dbReference>
<dbReference type="AlphaFoldDB" id="A0A3B3U672"/>
<reference evidence="7" key="2">
    <citation type="submission" date="2025-09" db="UniProtKB">
        <authorList>
            <consortium name="Ensembl"/>
        </authorList>
    </citation>
    <scope>IDENTIFICATION</scope>
</reference>
<keyword evidence="3" id="KW-0067">ATP-binding</keyword>
<accession>A0A3B3U672</accession>
<keyword evidence="8" id="KW-1185">Reference proteome</keyword>
<keyword evidence="1" id="KW-0436">Ligase</keyword>
<evidence type="ECO:0000256" key="2">
    <source>
        <dbReference type="ARBA" id="ARBA00022741"/>
    </source>
</evidence>
<evidence type="ECO:0000259" key="6">
    <source>
        <dbReference type="Pfam" id="PF01409"/>
    </source>
</evidence>
<dbReference type="InterPro" id="IPR045864">
    <property type="entry name" value="aa-tRNA-synth_II/BPL/LPL"/>
</dbReference>
<dbReference type="STRING" id="48699.ENSPLAP00000008142"/>
<dbReference type="GeneTree" id="ENSGT00940000158071"/>
<dbReference type="GO" id="GO:0005524">
    <property type="term" value="F:ATP binding"/>
    <property type="evidence" value="ECO:0007669"/>
    <property type="project" value="UniProtKB-KW"/>
</dbReference>
<dbReference type="GO" id="GO:0005739">
    <property type="term" value="C:mitochondrion"/>
    <property type="evidence" value="ECO:0007669"/>
    <property type="project" value="TreeGrafter"/>
</dbReference>
<dbReference type="PANTHER" id="PTHR11538">
    <property type="entry name" value="PHENYLALANYL-TRNA SYNTHETASE"/>
    <property type="match status" value="1"/>
</dbReference>
<name>A0A3B3U672_9TELE</name>
<evidence type="ECO:0000256" key="5">
    <source>
        <dbReference type="ARBA" id="ARBA00023146"/>
    </source>
</evidence>
<reference evidence="7" key="1">
    <citation type="submission" date="2025-08" db="UniProtKB">
        <authorList>
            <consortium name="Ensembl"/>
        </authorList>
    </citation>
    <scope>IDENTIFICATION</scope>
</reference>
<evidence type="ECO:0000256" key="4">
    <source>
        <dbReference type="ARBA" id="ARBA00022917"/>
    </source>
</evidence>
<evidence type="ECO:0000256" key="3">
    <source>
        <dbReference type="ARBA" id="ARBA00022840"/>
    </source>
</evidence>
<evidence type="ECO:0000313" key="7">
    <source>
        <dbReference type="Ensembl" id="ENSPLAP00000008142.1"/>
    </source>
</evidence>
<proteinExistence type="predicted"/>
<dbReference type="Ensembl" id="ENSPLAT00000003385.1">
    <property type="protein sequence ID" value="ENSPLAP00000008142.1"/>
    <property type="gene ID" value="ENSPLAG00000010636.1"/>
</dbReference>
<evidence type="ECO:0000313" key="8">
    <source>
        <dbReference type="Proteomes" id="UP000261500"/>
    </source>
</evidence>
<protein>
    <submittedName>
        <fullName evidence="7">Phenylalanyl-tRNA synthetase 2, mitochondrial</fullName>
    </submittedName>
</protein>
<keyword evidence="5" id="KW-0030">Aminoacyl-tRNA synthetase</keyword>
<keyword evidence="4" id="KW-0648">Protein biosynthesis</keyword>
<dbReference type="GO" id="GO:0004826">
    <property type="term" value="F:phenylalanine-tRNA ligase activity"/>
    <property type="evidence" value="ECO:0007669"/>
    <property type="project" value="TreeGrafter"/>
</dbReference>
<dbReference type="GO" id="GO:0000049">
    <property type="term" value="F:tRNA binding"/>
    <property type="evidence" value="ECO:0007669"/>
    <property type="project" value="InterPro"/>
</dbReference>
<organism evidence="7 8">
    <name type="scientific">Poecilia latipinna</name>
    <name type="common">sailfin molly</name>
    <dbReference type="NCBI Taxonomy" id="48699"/>
    <lineage>
        <taxon>Eukaryota</taxon>
        <taxon>Metazoa</taxon>
        <taxon>Chordata</taxon>
        <taxon>Craniata</taxon>
        <taxon>Vertebrata</taxon>
        <taxon>Euteleostomi</taxon>
        <taxon>Actinopterygii</taxon>
        <taxon>Neopterygii</taxon>
        <taxon>Teleostei</taxon>
        <taxon>Neoteleostei</taxon>
        <taxon>Acanthomorphata</taxon>
        <taxon>Ovalentaria</taxon>
        <taxon>Atherinomorphae</taxon>
        <taxon>Cyprinodontiformes</taxon>
        <taxon>Poeciliidae</taxon>
        <taxon>Poeciliinae</taxon>
        <taxon>Poecilia</taxon>
    </lineage>
</organism>
<dbReference type="SUPFAM" id="SSF55681">
    <property type="entry name" value="Class II aaRS and biotin synthetases"/>
    <property type="match status" value="1"/>
</dbReference>